<evidence type="ECO:0000256" key="1">
    <source>
        <dbReference type="ARBA" id="ARBA00004496"/>
    </source>
</evidence>
<evidence type="ECO:0000256" key="3">
    <source>
        <dbReference type="ARBA" id="ARBA00022490"/>
    </source>
</evidence>
<dbReference type="CDD" id="cd01129">
    <property type="entry name" value="PulE-GspE-like"/>
    <property type="match status" value="1"/>
</dbReference>
<evidence type="ECO:0000256" key="2">
    <source>
        <dbReference type="ARBA" id="ARBA00006611"/>
    </source>
</evidence>
<gene>
    <name evidence="7" type="primary">pilB</name>
    <name evidence="7" type="ORF">HFQ13_05100</name>
</gene>
<dbReference type="Gene3D" id="3.30.300.160">
    <property type="entry name" value="Type II secretion system, protein E, N-terminal domain"/>
    <property type="match status" value="1"/>
</dbReference>
<dbReference type="AlphaFoldDB" id="A0AAE2YPE2"/>
<dbReference type="InterPro" id="IPR003593">
    <property type="entry name" value="AAA+_ATPase"/>
</dbReference>
<accession>A0AAE2YPE2</accession>
<evidence type="ECO:0000256" key="4">
    <source>
        <dbReference type="ARBA" id="ARBA00022741"/>
    </source>
</evidence>
<dbReference type="GO" id="GO:0016887">
    <property type="term" value="F:ATP hydrolysis activity"/>
    <property type="evidence" value="ECO:0007669"/>
    <property type="project" value="InterPro"/>
</dbReference>
<dbReference type="GO" id="GO:0009297">
    <property type="term" value="P:pilus assembly"/>
    <property type="evidence" value="ECO:0007669"/>
    <property type="project" value="InterPro"/>
</dbReference>
<reference evidence="7" key="1">
    <citation type="journal article" date="2021" name="ISME J.">
        <title>Genomic evolution of the class Acidithiobacillia: deep-branching Proteobacteria living in extreme acidic conditions.</title>
        <authorList>
            <person name="Moya-Beltran A."/>
            <person name="Beard S."/>
            <person name="Rojas-Villalobos C."/>
            <person name="Issotta F."/>
            <person name="Gallardo Y."/>
            <person name="Ulloa R."/>
            <person name="Giaveno A."/>
            <person name="Degli Esposti M."/>
            <person name="Johnson D.B."/>
            <person name="Quatrini R."/>
        </authorList>
    </citation>
    <scope>NUCLEOTIDE SEQUENCE</scope>
    <source>
        <strain evidence="7">VAN18-1</strain>
    </source>
</reference>
<dbReference type="Pfam" id="PF00437">
    <property type="entry name" value="T2SSE"/>
    <property type="match status" value="1"/>
</dbReference>
<dbReference type="FunFam" id="3.30.450.90:FF:000001">
    <property type="entry name" value="Type II secretion system ATPase GspE"/>
    <property type="match status" value="1"/>
</dbReference>
<dbReference type="InterPro" id="IPR001482">
    <property type="entry name" value="T2SS/T4SS_dom"/>
</dbReference>
<feature type="domain" description="Bacterial type II secretion system protein E" evidence="6">
    <location>
        <begin position="385"/>
        <end position="399"/>
    </location>
</feature>
<dbReference type="SUPFAM" id="SSF160246">
    <property type="entry name" value="EspE N-terminal domain-like"/>
    <property type="match status" value="1"/>
</dbReference>
<dbReference type="Gene3D" id="3.30.450.90">
    <property type="match status" value="1"/>
</dbReference>
<evidence type="ECO:0000256" key="5">
    <source>
        <dbReference type="ARBA" id="ARBA00022840"/>
    </source>
</evidence>
<keyword evidence="4" id="KW-0547">Nucleotide-binding</keyword>
<proteinExistence type="inferred from homology"/>
<keyword evidence="3" id="KW-0963">Cytoplasm</keyword>
<dbReference type="Gene3D" id="3.40.50.300">
    <property type="entry name" value="P-loop containing nucleotide triphosphate hydrolases"/>
    <property type="match status" value="1"/>
</dbReference>
<dbReference type="GO" id="GO:0005886">
    <property type="term" value="C:plasma membrane"/>
    <property type="evidence" value="ECO:0007669"/>
    <property type="project" value="TreeGrafter"/>
</dbReference>
<evidence type="ECO:0000313" key="8">
    <source>
        <dbReference type="Proteomes" id="UP001197378"/>
    </source>
</evidence>
<dbReference type="InterPro" id="IPR037257">
    <property type="entry name" value="T2SS_E_N_sf"/>
</dbReference>
<dbReference type="FunFam" id="3.40.50.300:FF:000398">
    <property type="entry name" value="Type IV pilus assembly ATPase PilB"/>
    <property type="match status" value="1"/>
</dbReference>
<name>A0AAE2YPE2_9PROT</name>
<dbReference type="NCBIfam" id="TIGR02538">
    <property type="entry name" value="type_IV_pilB"/>
    <property type="match status" value="1"/>
</dbReference>
<comment type="subcellular location">
    <subcellularLocation>
        <location evidence="1">Cytoplasm</location>
    </subcellularLocation>
</comment>
<dbReference type="SMART" id="SM00382">
    <property type="entry name" value="AAA"/>
    <property type="match status" value="1"/>
</dbReference>
<dbReference type="InterPro" id="IPR013374">
    <property type="entry name" value="ATPase_typ4_pilus-assembl_PilB"/>
</dbReference>
<dbReference type="PANTHER" id="PTHR30258:SF1">
    <property type="entry name" value="PROTEIN TRANSPORT PROTEIN HOFB HOMOLOG"/>
    <property type="match status" value="1"/>
</dbReference>
<dbReference type="Proteomes" id="UP001197378">
    <property type="component" value="Unassembled WGS sequence"/>
</dbReference>
<keyword evidence="8" id="KW-1185">Reference proteome</keyword>
<dbReference type="Pfam" id="PF05157">
    <property type="entry name" value="MshEN"/>
    <property type="match status" value="1"/>
</dbReference>
<comment type="caution">
    <text evidence="7">The sequence shown here is derived from an EMBL/GenBank/DDBJ whole genome shotgun (WGS) entry which is preliminary data.</text>
</comment>
<protein>
    <submittedName>
        <fullName evidence="7">Type IV-A pilus assembly ATPase PilB</fullName>
    </submittedName>
</protein>
<evidence type="ECO:0000313" key="7">
    <source>
        <dbReference type="EMBL" id="MBU2787588.1"/>
    </source>
</evidence>
<dbReference type="GO" id="GO:0005524">
    <property type="term" value="F:ATP binding"/>
    <property type="evidence" value="ECO:0007669"/>
    <property type="project" value="UniProtKB-KW"/>
</dbReference>
<dbReference type="InterPro" id="IPR027417">
    <property type="entry name" value="P-loop_NTPase"/>
</dbReference>
<organism evidence="7 8">
    <name type="scientific">Igneacidithiobacillus copahuensis</name>
    <dbReference type="NCBI Taxonomy" id="2724909"/>
    <lineage>
        <taxon>Bacteria</taxon>
        <taxon>Pseudomonadati</taxon>
        <taxon>Pseudomonadota</taxon>
        <taxon>Acidithiobacillia</taxon>
        <taxon>Acidithiobacillales</taxon>
        <taxon>Acidithiobacillaceae</taxon>
        <taxon>Igneacidithiobacillus</taxon>
    </lineage>
</organism>
<evidence type="ECO:0000259" key="6">
    <source>
        <dbReference type="PROSITE" id="PS00662"/>
    </source>
</evidence>
<dbReference type="InterPro" id="IPR007831">
    <property type="entry name" value="T2SS_GspE_N"/>
</dbReference>
<dbReference type="EMBL" id="JAAXYO010000048">
    <property type="protein sequence ID" value="MBU2787588.1"/>
    <property type="molecule type" value="Genomic_DNA"/>
</dbReference>
<dbReference type="GO" id="GO:0005737">
    <property type="term" value="C:cytoplasm"/>
    <property type="evidence" value="ECO:0007669"/>
    <property type="project" value="UniProtKB-SubCell"/>
</dbReference>
<dbReference type="PROSITE" id="PS00662">
    <property type="entry name" value="T2SP_E"/>
    <property type="match status" value="1"/>
</dbReference>
<dbReference type="PANTHER" id="PTHR30258">
    <property type="entry name" value="TYPE II SECRETION SYSTEM PROTEIN GSPE-RELATED"/>
    <property type="match status" value="1"/>
</dbReference>
<sequence length="566" mass="62080">MAANPEAITLTPLLRGLVGAGLADESALRALLNDPARGKQPLLPFLVEKKAISASALVEYLAERYKMPMLDLAAIQLDETVIHRIDRALLERHQVLPISLHRDTLYLAMADPTDVKATEDIRFNAGGLQINPILVEADKLAKAVAEFSGGFKNQLEEFFAPDDAQQEQDEFDLAGDARGEDAPVVRFVQQLLLDAIQKGVSDIHIEPYERDIRVRYRLDGVLQDMLHPPIGLRDGITSRLKILCRLDISERRLPQDGRLRVRVPPARIIDFRVSFLPTNFGETIVLRLLDPASSKVPIEALGFLPQQLRAFDDAIHRPYGMILVTGPTGSGKTTTLYTALNILNTGDVNISTAEDPVEIPVYGINQVNINERIGLNFAAALRSFLRQDPDVIMVGEVRDLETAETAVKAAQTGHLVLATLHTNDAPQSLTRLENMGIPTYNIAGSVHLVMAQRLVRKLCVACKKPEKVPEAALLEAGFTAEDLPGLQPMGPVGCEQCNGGYRGRMGLYQVMPISEAMREVILRGGSAMDLSRQAAAEGILSMRQSGLLRVKEGITSLEEVLRVTNL</sequence>
<comment type="similarity">
    <text evidence="2">Belongs to the GSP E family.</text>
</comment>
<dbReference type="RefSeq" id="WP_215885412.1">
    <property type="nucleotide sequence ID" value="NZ_JAAXYO010000048.1"/>
</dbReference>
<dbReference type="SUPFAM" id="SSF52540">
    <property type="entry name" value="P-loop containing nucleoside triphosphate hydrolases"/>
    <property type="match status" value="1"/>
</dbReference>
<keyword evidence="5" id="KW-0067">ATP-binding</keyword>